<dbReference type="InterPro" id="IPR036869">
    <property type="entry name" value="J_dom_sf"/>
</dbReference>
<feature type="region of interest" description="Disordered" evidence="1">
    <location>
        <begin position="1"/>
        <end position="38"/>
    </location>
</feature>
<dbReference type="Gramene" id="mRNA:HanXRQr2_Chr03g0133401">
    <property type="protein sequence ID" value="CDS:HanXRQr2_Chr03g0133401.1"/>
    <property type="gene ID" value="HanXRQr2_Chr03g0133401"/>
</dbReference>
<dbReference type="PROSITE" id="PS50076">
    <property type="entry name" value="DNAJ_2"/>
    <property type="match status" value="1"/>
</dbReference>
<dbReference type="GO" id="GO:0071218">
    <property type="term" value="P:cellular response to misfolded protein"/>
    <property type="evidence" value="ECO:0000318"/>
    <property type="project" value="GO_Central"/>
</dbReference>
<dbReference type="SMART" id="SM00271">
    <property type="entry name" value="DnaJ"/>
    <property type="match status" value="1"/>
</dbReference>
<reference evidence="3" key="3">
    <citation type="submission" date="2020-06" db="EMBL/GenBank/DDBJ databases">
        <title>Helianthus annuus Genome sequencing and assembly Release 2.</title>
        <authorList>
            <person name="Gouzy J."/>
            <person name="Langlade N."/>
            <person name="Munos S."/>
        </authorList>
    </citation>
    <scope>NUCLEOTIDE SEQUENCE</scope>
    <source>
        <tissue evidence="3">Leaves</tissue>
    </source>
</reference>
<dbReference type="EMBL" id="MNCJ02000318">
    <property type="protein sequence ID" value="KAF5816350.1"/>
    <property type="molecule type" value="Genomic_DNA"/>
</dbReference>
<sequence>MDGNKDEAMKCAANAKEAISSGKKEAEGLNEGPSNTEEHVQVVHKIKRSMDHYEILGVGKSCSVEEVKKAYKKLALKVHPDKNKAPGSEEAFKKVGVAFKCLSDDNLRRQYDQTDLVKGDGNSQHYNAKKRRTRHNMFDDAFDFDKIFKPFFYQGDVFHHFRNFNK</sequence>
<dbReference type="SUPFAM" id="SSF46565">
    <property type="entry name" value="Chaperone J-domain"/>
    <property type="match status" value="1"/>
</dbReference>
<keyword evidence="5" id="KW-1185">Reference proteome</keyword>
<dbReference type="PANTHER" id="PTHR43908:SF5">
    <property type="entry name" value="CHAPERONE PROTEIN DNAJ 49"/>
    <property type="match status" value="1"/>
</dbReference>
<organism evidence="4 5">
    <name type="scientific">Helianthus annuus</name>
    <name type="common">Common sunflower</name>
    <dbReference type="NCBI Taxonomy" id="4232"/>
    <lineage>
        <taxon>Eukaryota</taxon>
        <taxon>Viridiplantae</taxon>
        <taxon>Streptophyta</taxon>
        <taxon>Embryophyta</taxon>
        <taxon>Tracheophyta</taxon>
        <taxon>Spermatophyta</taxon>
        <taxon>Magnoliopsida</taxon>
        <taxon>eudicotyledons</taxon>
        <taxon>Gunneridae</taxon>
        <taxon>Pentapetalae</taxon>
        <taxon>asterids</taxon>
        <taxon>campanulids</taxon>
        <taxon>Asterales</taxon>
        <taxon>Asteraceae</taxon>
        <taxon>Asteroideae</taxon>
        <taxon>Heliantheae alliance</taxon>
        <taxon>Heliantheae</taxon>
        <taxon>Helianthus</taxon>
    </lineage>
</organism>
<dbReference type="GO" id="GO:0005789">
    <property type="term" value="C:endoplasmic reticulum membrane"/>
    <property type="evidence" value="ECO:0000318"/>
    <property type="project" value="GO_Central"/>
</dbReference>
<dbReference type="InterPro" id="IPR051100">
    <property type="entry name" value="DnaJ_subfamily_B/C"/>
</dbReference>
<dbReference type="PANTHER" id="PTHR43908">
    <property type="entry name" value="AT29763P-RELATED"/>
    <property type="match status" value="1"/>
</dbReference>
<dbReference type="GO" id="GO:0030544">
    <property type="term" value="F:Hsp70 protein binding"/>
    <property type="evidence" value="ECO:0000318"/>
    <property type="project" value="GO_Central"/>
</dbReference>
<dbReference type="PRINTS" id="PR00625">
    <property type="entry name" value="JDOMAIN"/>
</dbReference>
<dbReference type="STRING" id="4232.A0A251VBZ5"/>
<dbReference type="Proteomes" id="UP000215914">
    <property type="component" value="Chromosome 3"/>
</dbReference>
<dbReference type="InParanoid" id="A0A251VBZ5"/>
<dbReference type="InterPro" id="IPR001623">
    <property type="entry name" value="DnaJ_domain"/>
</dbReference>
<evidence type="ECO:0000256" key="1">
    <source>
        <dbReference type="SAM" id="MobiDB-lite"/>
    </source>
</evidence>
<proteinExistence type="predicted"/>
<feature type="domain" description="J" evidence="2">
    <location>
        <begin position="51"/>
        <end position="115"/>
    </location>
</feature>
<accession>A0A251VBZ5</accession>
<name>A0A251VBZ5_HELAN</name>
<evidence type="ECO:0000313" key="4">
    <source>
        <dbReference type="EMBL" id="OTG32676.1"/>
    </source>
</evidence>
<dbReference type="Pfam" id="PF00226">
    <property type="entry name" value="DnaJ"/>
    <property type="match status" value="1"/>
</dbReference>
<dbReference type="CDD" id="cd06257">
    <property type="entry name" value="DnaJ"/>
    <property type="match status" value="1"/>
</dbReference>
<evidence type="ECO:0000313" key="3">
    <source>
        <dbReference type="EMBL" id="KAF5816350.1"/>
    </source>
</evidence>
<dbReference type="Gene3D" id="1.10.287.110">
    <property type="entry name" value="DnaJ domain"/>
    <property type="match status" value="1"/>
</dbReference>
<reference evidence="3 5" key="1">
    <citation type="journal article" date="2017" name="Nature">
        <title>The sunflower genome provides insights into oil metabolism, flowering and Asterid evolution.</title>
        <authorList>
            <person name="Badouin H."/>
            <person name="Gouzy J."/>
            <person name="Grassa C.J."/>
            <person name="Murat F."/>
            <person name="Staton S.E."/>
            <person name="Cottret L."/>
            <person name="Lelandais-Briere C."/>
            <person name="Owens G.L."/>
            <person name="Carrere S."/>
            <person name="Mayjonade B."/>
            <person name="Legrand L."/>
            <person name="Gill N."/>
            <person name="Kane N.C."/>
            <person name="Bowers J.E."/>
            <person name="Hubner S."/>
            <person name="Bellec A."/>
            <person name="Berard A."/>
            <person name="Berges H."/>
            <person name="Blanchet N."/>
            <person name="Boniface M.C."/>
            <person name="Brunel D."/>
            <person name="Catrice O."/>
            <person name="Chaidir N."/>
            <person name="Claudel C."/>
            <person name="Donnadieu C."/>
            <person name="Faraut T."/>
            <person name="Fievet G."/>
            <person name="Helmstetter N."/>
            <person name="King M."/>
            <person name="Knapp S.J."/>
            <person name="Lai Z."/>
            <person name="Le Paslier M.C."/>
            <person name="Lippi Y."/>
            <person name="Lorenzon L."/>
            <person name="Mandel J.R."/>
            <person name="Marage G."/>
            <person name="Marchand G."/>
            <person name="Marquand E."/>
            <person name="Bret-Mestries E."/>
            <person name="Morien E."/>
            <person name="Nambeesan S."/>
            <person name="Nguyen T."/>
            <person name="Pegot-Espagnet P."/>
            <person name="Pouilly N."/>
            <person name="Raftis F."/>
            <person name="Sallet E."/>
            <person name="Schiex T."/>
            <person name="Thomas J."/>
            <person name="Vandecasteele C."/>
            <person name="Vares D."/>
            <person name="Vear F."/>
            <person name="Vautrin S."/>
            <person name="Crespi M."/>
            <person name="Mangin B."/>
            <person name="Burke J.M."/>
            <person name="Salse J."/>
            <person name="Munos S."/>
            <person name="Vincourt P."/>
            <person name="Rieseberg L.H."/>
            <person name="Langlade N.B."/>
        </authorList>
    </citation>
    <scope>NUCLEOTIDE SEQUENCE [LARGE SCALE GENOMIC DNA]</scope>
    <source>
        <strain evidence="5">cv. SF193</strain>
        <tissue evidence="3">Leaves</tissue>
    </source>
</reference>
<reference evidence="4" key="2">
    <citation type="submission" date="2017-02" db="EMBL/GenBank/DDBJ databases">
        <title>Sunflower complete genome.</title>
        <authorList>
            <person name="Langlade N."/>
            <person name="Munos S."/>
        </authorList>
    </citation>
    <scope>NUCLEOTIDE SEQUENCE [LARGE SCALE GENOMIC DNA]</scope>
    <source>
        <tissue evidence="4">Leaves</tissue>
    </source>
</reference>
<dbReference type="AlphaFoldDB" id="A0A251VBZ5"/>
<dbReference type="OrthoDB" id="10250354at2759"/>
<evidence type="ECO:0000259" key="2">
    <source>
        <dbReference type="PROSITE" id="PS50076"/>
    </source>
</evidence>
<dbReference type="EMBL" id="CM007892">
    <property type="protein sequence ID" value="OTG32676.1"/>
    <property type="molecule type" value="Genomic_DNA"/>
</dbReference>
<protein>
    <submittedName>
        <fullName evidence="3">DnaJ domain, Chaperone J-domain superfamily</fullName>
    </submittedName>
    <submittedName>
        <fullName evidence="4">Putative dnaJ domain-containing protein</fullName>
    </submittedName>
</protein>
<gene>
    <name evidence="4" type="ORF">HannXRQ_Chr03g0089311</name>
    <name evidence="3" type="ORF">HanXRQr2_Chr03g0133401</name>
</gene>
<evidence type="ECO:0000313" key="5">
    <source>
        <dbReference type="Proteomes" id="UP000215914"/>
    </source>
</evidence>